<evidence type="ECO:0000313" key="15">
    <source>
        <dbReference type="EMBL" id="KAF9786859.1"/>
    </source>
</evidence>
<dbReference type="Gene3D" id="1.10.1370.40">
    <property type="match status" value="1"/>
</dbReference>
<evidence type="ECO:0000256" key="3">
    <source>
        <dbReference type="ARBA" id="ARBA00006040"/>
    </source>
</evidence>
<dbReference type="OrthoDB" id="17530at2759"/>
<evidence type="ECO:0000256" key="10">
    <source>
        <dbReference type="ARBA" id="ARBA00023049"/>
    </source>
</evidence>
<evidence type="ECO:0000256" key="12">
    <source>
        <dbReference type="ARBA" id="ARBA00025208"/>
    </source>
</evidence>
<reference evidence="15" key="1">
    <citation type="journal article" date="2020" name="Nat. Commun.">
        <title>Large-scale genome sequencing of mycorrhizal fungi provides insights into the early evolution of symbiotic traits.</title>
        <authorList>
            <person name="Miyauchi S."/>
            <person name="Kiss E."/>
            <person name="Kuo A."/>
            <person name="Drula E."/>
            <person name="Kohler A."/>
            <person name="Sanchez-Garcia M."/>
            <person name="Morin E."/>
            <person name="Andreopoulos B."/>
            <person name="Barry K.W."/>
            <person name="Bonito G."/>
            <person name="Buee M."/>
            <person name="Carver A."/>
            <person name="Chen C."/>
            <person name="Cichocki N."/>
            <person name="Clum A."/>
            <person name="Culley D."/>
            <person name="Crous P.W."/>
            <person name="Fauchery L."/>
            <person name="Girlanda M."/>
            <person name="Hayes R.D."/>
            <person name="Keri Z."/>
            <person name="LaButti K."/>
            <person name="Lipzen A."/>
            <person name="Lombard V."/>
            <person name="Magnuson J."/>
            <person name="Maillard F."/>
            <person name="Murat C."/>
            <person name="Nolan M."/>
            <person name="Ohm R.A."/>
            <person name="Pangilinan J."/>
            <person name="Pereira M.F."/>
            <person name="Perotto S."/>
            <person name="Peter M."/>
            <person name="Pfister S."/>
            <person name="Riley R."/>
            <person name="Sitrit Y."/>
            <person name="Stielow J.B."/>
            <person name="Szollosi G."/>
            <person name="Zifcakova L."/>
            <person name="Stursova M."/>
            <person name="Spatafora J.W."/>
            <person name="Tedersoo L."/>
            <person name="Vaario L.M."/>
            <person name="Yamada A."/>
            <person name="Yan M."/>
            <person name="Wang P."/>
            <person name="Xu J."/>
            <person name="Bruns T."/>
            <person name="Baldrian P."/>
            <person name="Vilgalys R."/>
            <person name="Dunand C."/>
            <person name="Henrissat B."/>
            <person name="Grigoriev I.V."/>
            <person name="Hibbett D."/>
            <person name="Nagy L.G."/>
            <person name="Martin F.M."/>
        </authorList>
    </citation>
    <scope>NUCLEOTIDE SEQUENCE</scope>
    <source>
        <strain evidence="15">UH-Tt-Lm1</strain>
    </source>
</reference>
<evidence type="ECO:0000256" key="13">
    <source>
        <dbReference type="RuleBase" id="RU003435"/>
    </source>
</evidence>
<accession>A0A9P6HH71</accession>
<gene>
    <name evidence="15" type="ORF">BJ322DRAFT_679891</name>
</gene>
<dbReference type="GO" id="GO:0006627">
    <property type="term" value="P:protein processing involved in protein targeting to mitochondrion"/>
    <property type="evidence" value="ECO:0007669"/>
    <property type="project" value="TreeGrafter"/>
</dbReference>
<name>A0A9P6HH71_9AGAM</name>
<comment type="subcellular location">
    <subcellularLocation>
        <location evidence="2">Mitochondrion matrix</location>
    </subcellularLocation>
</comment>
<dbReference type="Gene3D" id="1.10.1370.10">
    <property type="entry name" value="Neurolysin, domain 3"/>
    <property type="match status" value="2"/>
</dbReference>
<keyword evidence="9" id="KW-0809">Transit peptide</keyword>
<evidence type="ECO:0000256" key="11">
    <source>
        <dbReference type="ARBA" id="ARBA00023128"/>
    </source>
</evidence>
<dbReference type="GO" id="GO:0005759">
    <property type="term" value="C:mitochondrial matrix"/>
    <property type="evidence" value="ECO:0007669"/>
    <property type="project" value="UniProtKB-SubCell"/>
</dbReference>
<organism evidence="15 16">
    <name type="scientific">Thelephora terrestris</name>
    <dbReference type="NCBI Taxonomy" id="56493"/>
    <lineage>
        <taxon>Eukaryota</taxon>
        <taxon>Fungi</taxon>
        <taxon>Dikarya</taxon>
        <taxon>Basidiomycota</taxon>
        <taxon>Agaricomycotina</taxon>
        <taxon>Agaricomycetes</taxon>
        <taxon>Thelephorales</taxon>
        <taxon>Thelephoraceae</taxon>
        <taxon>Thelephora</taxon>
    </lineage>
</organism>
<keyword evidence="8 13" id="KW-0862">Zinc</keyword>
<comment type="cofactor">
    <cofactor evidence="13">
        <name>Zn(2+)</name>
        <dbReference type="ChEBI" id="CHEBI:29105"/>
    </cofactor>
    <text evidence="13">Binds 1 zinc ion.</text>
</comment>
<dbReference type="InterPro" id="IPR033851">
    <property type="entry name" value="M3A_MIP"/>
</dbReference>
<evidence type="ECO:0000256" key="5">
    <source>
        <dbReference type="ARBA" id="ARBA00022670"/>
    </source>
</evidence>
<evidence type="ECO:0000256" key="2">
    <source>
        <dbReference type="ARBA" id="ARBA00004305"/>
    </source>
</evidence>
<evidence type="ECO:0000313" key="16">
    <source>
        <dbReference type="Proteomes" id="UP000736335"/>
    </source>
</evidence>
<dbReference type="PANTHER" id="PTHR11804">
    <property type="entry name" value="PROTEASE M3 THIMET OLIGOPEPTIDASE-RELATED"/>
    <property type="match status" value="1"/>
</dbReference>
<dbReference type="InterPro" id="IPR045090">
    <property type="entry name" value="Pept_M3A_M3B"/>
</dbReference>
<evidence type="ECO:0000256" key="7">
    <source>
        <dbReference type="ARBA" id="ARBA00022801"/>
    </source>
</evidence>
<feature type="domain" description="Peptidase M3A/M3B catalytic" evidence="14">
    <location>
        <begin position="289"/>
        <end position="754"/>
    </location>
</feature>
<evidence type="ECO:0000256" key="4">
    <source>
        <dbReference type="ARBA" id="ARBA00012441"/>
    </source>
</evidence>
<proteinExistence type="inferred from homology"/>
<comment type="catalytic activity">
    <reaction evidence="1">
        <text>Release of an N-terminal octapeptide as second stage of processing of some proteins imported into the mitochondrion.</text>
        <dbReference type="EC" id="3.4.24.59"/>
    </reaction>
</comment>
<evidence type="ECO:0000256" key="8">
    <source>
        <dbReference type="ARBA" id="ARBA00022833"/>
    </source>
</evidence>
<dbReference type="Proteomes" id="UP000736335">
    <property type="component" value="Unassembled WGS sequence"/>
</dbReference>
<keyword evidence="10 13" id="KW-0482">Metalloprotease</keyword>
<keyword evidence="7 13" id="KW-0378">Hydrolase</keyword>
<dbReference type="GO" id="GO:0046872">
    <property type="term" value="F:metal ion binding"/>
    <property type="evidence" value="ECO:0007669"/>
    <property type="project" value="UniProtKB-UniRule"/>
</dbReference>
<comment type="similarity">
    <text evidence="3 13">Belongs to the peptidase M3 family.</text>
</comment>
<dbReference type="EMBL" id="WIUZ02000005">
    <property type="protein sequence ID" value="KAF9786859.1"/>
    <property type="molecule type" value="Genomic_DNA"/>
</dbReference>
<dbReference type="InterPro" id="IPR001567">
    <property type="entry name" value="Pept_M3A_M3B_dom"/>
</dbReference>
<comment type="caution">
    <text evidence="15">The sequence shown here is derived from an EMBL/GenBank/DDBJ whole genome shotgun (WGS) entry which is preliminary data.</text>
</comment>
<keyword evidence="16" id="KW-1185">Reference proteome</keyword>
<dbReference type="EC" id="3.4.24.59" evidence="4"/>
<reference evidence="15" key="2">
    <citation type="submission" date="2020-11" db="EMBL/GenBank/DDBJ databases">
        <authorList>
            <consortium name="DOE Joint Genome Institute"/>
            <person name="Kuo A."/>
            <person name="Miyauchi S."/>
            <person name="Kiss E."/>
            <person name="Drula E."/>
            <person name="Kohler A."/>
            <person name="Sanchez-Garcia M."/>
            <person name="Andreopoulos B."/>
            <person name="Barry K.W."/>
            <person name="Bonito G."/>
            <person name="Buee M."/>
            <person name="Carver A."/>
            <person name="Chen C."/>
            <person name="Cichocki N."/>
            <person name="Clum A."/>
            <person name="Culley D."/>
            <person name="Crous P.W."/>
            <person name="Fauchery L."/>
            <person name="Girlanda M."/>
            <person name="Hayes R."/>
            <person name="Keri Z."/>
            <person name="Labutti K."/>
            <person name="Lipzen A."/>
            <person name="Lombard V."/>
            <person name="Magnuson J."/>
            <person name="Maillard F."/>
            <person name="Morin E."/>
            <person name="Murat C."/>
            <person name="Nolan M."/>
            <person name="Ohm R."/>
            <person name="Pangilinan J."/>
            <person name="Pereira M."/>
            <person name="Perotto S."/>
            <person name="Peter M."/>
            <person name="Riley R."/>
            <person name="Sitrit Y."/>
            <person name="Stielow B."/>
            <person name="Szollosi G."/>
            <person name="Zifcakova L."/>
            <person name="Stursova M."/>
            <person name="Spatafora J.W."/>
            <person name="Tedersoo L."/>
            <person name="Vaario L.-M."/>
            <person name="Yamada A."/>
            <person name="Yan M."/>
            <person name="Wang P."/>
            <person name="Xu J."/>
            <person name="Bruns T."/>
            <person name="Baldrian P."/>
            <person name="Vilgalys R."/>
            <person name="Henrissat B."/>
            <person name="Grigoriev I.V."/>
            <person name="Hibbett D."/>
            <person name="Nagy L.G."/>
            <person name="Martin F.M."/>
        </authorList>
    </citation>
    <scope>NUCLEOTIDE SEQUENCE</scope>
    <source>
        <strain evidence="15">UH-Tt-Lm1</strain>
    </source>
</reference>
<protein>
    <recommendedName>
        <fullName evidence="4">mitochondrial intermediate peptidase</fullName>
        <ecNumber evidence="4">3.4.24.59</ecNumber>
    </recommendedName>
</protein>
<keyword evidence="5 13" id="KW-0645">Protease</keyword>
<dbReference type="Pfam" id="PF01432">
    <property type="entry name" value="Peptidase_M3"/>
    <property type="match status" value="1"/>
</dbReference>
<evidence type="ECO:0000259" key="14">
    <source>
        <dbReference type="Pfam" id="PF01432"/>
    </source>
</evidence>
<evidence type="ECO:0000256" key="1">
    <source>
        <dbReference type="ARBA" id="ARBA00000436"/>
    </source>
</evidence>
<dbReference type="InterPro" id="IPR024077">
    <property type="entry name" value="Neurolysin/TOP_dom2"/>
</dbReference>
<dbReference type="GO" id="GO:0004222">
    <property type="term" value="F:metalloendopeptidase activity"/>
    <property type="evidence" value="ECO:0007669"/>
    <property type="project" value="UniProtKB-EC"/>
</dbReference>
<dbReference type="GO" id="GO:0006518">
    <property type="term" value="P:peptide metabolic process"/>
    <property type="evidence" value="ECO:0007669"/>
    <property type="project" value="TreeGrafter"/>
</dbReference>
<dbReference type="AlphaFoldDB" id="A0A9P6HH71"/>
<dbReference type="CDD" id="cd06457">
    <property type="entry name" value="M3A_MIP"/>
    <property type="match status" value="1"/>
</dbReference>
<keyword evidence="11" id="KW-0496">Mitochondrion</keyword>
<evidence type="ECO:0000256" key="6">
    <source>
        <dbReference type="ARBA" id="ARBA00022723"/>
    </source>
</evidence>
<comment type="function">
    <text evidence="12">Cleaves proteins, imported into the mitochondrion, to their mature size. While most mitochondrial precursor proteins are processed to the mature form in one step by mitochondrial processing peptidase (MPP), the sequential cleavage by MIP of an octapeptide after initial processing by MPP is a required step for a subgroup of nuclear-encoded precursor proteins destined for the matrix or the inner membrane.</text>
</comment>
<keyword evidence="6 13" id="KW-0479">Metal-binding</keyword>
<dbReference type="SUPFAM" id="SSF55486">
    <property type="entry name" value="Metalloproteases ('zincins'), catalytic domain"/>
    <property type="match status" value="1"/>
</dbReference>
<evidence type="ECO:0000256" key="9">
    <source>
        <dbReference type="ARBA" id="ARBA00022946"/>
    </source>
</evidence>
<sequence length="779" mass="87656">MLARAIKNALTKASRPVFRFRGHVHAKMATNNRFIPSTSARAASTATLPPTSDDRDLIAFFDVPSGNSASSGTSTGIFGHPSLTSPQALESIADAVLRRARLLTERVLRAPQSRSEMFKVVKNLDRLSDLLCSVVDLAEFVRNAHPDPKWVESANNLYESLSEFMNVLNTHVGLYNVLKTVLADPELFDALSKEGQETALVFWRDFEKCAIDLPDAHRSRFVSLSTEILVLGRQFMNDELRVRPPAVIRAEELDGLKDQGMGIRLKNQAFWTRRDLQVYPGSLQAQMIMRSAPKEEPRRKVYIASNSSTEEELYLLEKLLRTRGELARLVGSQSFAHMELVGKMAKSPENVRHFLDALMARNRPNAKRALLKLSRRKQAHLNTKPNPVIQPWDRDYYCPPEPPAPPIPLPRLTLGTVFMGLSRLFKHLYGVTLRPANVVPGQVWHPDVRKLEVVDEDNEILGFIYADLFDRRGKPGGAAHYTVSCSRRVDDDDESGDYTSAEAWNDPRLAFSREFGSIHRMRRRGREGVYQISVVALLCDFTSRSGAVGPKTLEWYQVLTLAHEMGHAMHSMFGQTEYHSVSGTRCATDFVELPSILMETFLTSPRVLSLFDINGKFGIGHKSNHDEDPCHFIDTHSQILLADLDQIYHSEAVLSPAFDSTQALATLFGSQSLIPYVDGTSWQTRFGHLYPYGATYYSYLFDRTIASRVWSKLFAGNPLSRETGERFKGEMLRHGGGKDPWVMLSSLLNAPELESGDARVMREIGNWKLENEGAIPDRH</sequence>
<dbReference type="PANTHER" id="PTHR11804:SF79">
    <property type="entry name" value="MITOCHONDRIAL INTERMEDIATE PEPTIDASE"/>
    <property type="match status" value="1"/>
</dbReference>